<keyword evidence="8 10" id="KW-0472">Membrane</keyword>
<comment type="function">
    <text evidence="10">Catalyzes the reduction of fatty acyl-CoA to fatty alcohols.</text>
</comment>
<reference evidence="13" key="1">
    <citation type="submission" date="2021-03" db="EMBL/GenBank/DDBJ databases">
        <title>Chromosome level genome of the anhydrobiotic midge Polypedilum vanderplanki.</title>
        <authorList>
            <person name="Yoshida Y."/>
            <person name="Kikawada T."/>
            <person name="Gusev O."/>
        </authorList>
    </citation>
    <scope>NUCLEOTIDE SEQUENCE</scope>
    <source>
        <strain evidence="13">NIAS01</strain>
        <tissue evidence="13">Whole body or cell culture</tissue>
    </source>
</reference>
<dbReference type="InterPro" id="IPR033640">
    <property type="entry name" value="FAR_C"/>
</dbReference>
<proteinExistence type="inferred from homology"/>
<evidence type="ECO:0000256" key="1">
    <source>
        <dbReference type="ARBA" id="ARBA00004141"/>
    </source>
</evidence>
<keyword evidence="10" id="KW-0560">Oxidoreductase</keyword>
<dbReference type="Gene3D" id="3.40.50.720">
    <property type="entry name" value="NAD(P)-binding Rossmann-like Domain"/>
    <property type="match status" value="1"/>
</dbReference>
<evidence type="ECO:0000256" key="4">
    <source>
        <dbReference type="ARBA" id="ARBA00022692"/>
    </source>
</evidence>
<dbReference type="InterPro" id="IPR013120">
    <property type="entry name" value="FAR_NAD-bd"/>
</dbReference>
<dbReference type="GO" id="GO:0080019">
    <property type="term" value="F:alcohol-forming very long-chain fatty acyl-CoA reductase activity"/>
    <property type="evidence" value="ECO:0007669"/>
    <property type="project" value="InterPro"/>
</dbReference>
<comment type="subcellular location">
    <subcellularLocation>
        <location evidence="1">Membrane</location>
        <topology evidence="1">Multi-pass membrane protein</topology>
    </subcellularLocation>
</comment>
<keyword evidence="4 10" id="KW-0812">Transmembrane</keyword>
<evidence type="ECO:0000259" key="12">
    <source>
        <dbReference type="Pfam" id="PF07993"/>
    </source>
</evidence>
<comment type="similarity">
    <text evidence="2 10">Belongs to the fatty acyl-CoA reductase family.</text>
</comment>
<dbReference type="GO" id="GO:0102965">
    <property type="term" value="F:alcohol-forming long-chain fatty acyl-CoA reductase activity"/>
    <property type="evidence" value="ECO:0007669"/>
    <property type="project" value="UniProtKB-EC"/>
</dbReference>
<evidence type="ECO:0000313" key="13">
    <source>
        <dbReference type="EMBL" id="KAG5676114.1"/>
    </source>
</evidence>
<dbReference type="EMBL" id="JADBJN010000002">
    <property type="protein sequence ID" value="KAG5676114.1"/>
    <property type="molecule type" value="Genomic_DNA"/>
</dbReference>
<gene>
    <name evidence="13" type="ORF">PVAND_005968</name>
</gene>
<evidence type="ECO:0000256" key="3">
    <source>
        <dbReference type="ARBA" id="ARBA00022516"/>
    </source>
</evidence>
<feature type="domain" description="Fatty acyl-CoA reductase C-terminal" evidence="11">
    <location>
        <begin position="363"/>
        <end position="458"/>
    </location>
</feature>
<feature type="domain" description="Thioester reductase (TE)" evidence="12">
    <location>
        <begin position="18"/>
        <end position="289"/>
    </location>
</feature>
<keyword evidence="14" id="KW-1185">Reference proteome</keyword>
<comment type="catalytic activity">
    <reaction evidence="9 10">
        <text>a long-chain fatty acyl-CoA + 2 NADPH + 2 H(+) = a long-chain primary fatty alcohol + 2 NADP(+) + CoA</text>
        <dbReference type="Rhea" id="RHEA:52716"/>
        <dbReference type="ChEBI" id="CHEBI:15378"/>
        <dbReference type="ChEBI" id="CHEBI:57287"/>
        <dbReference type="ChEBI" id="CHEBI:57783"/>
        <dbReference type="ChEBI" id="CHEBI:58349"/>
        <dbReference type="ChEBI" id="CHEBI:77396"/>
        <dbReference type="ChEBI" id="CHEBI:83139"/>
        <dbReference type="EC" id="1.2.1.84"/>
    </reaction>
</comment>
<feature type="transmembrane region" description="Helical" evidence="10">
    <location>
        <begin position="483"/>
        <end position="506"/>
    </location>
</feature>
<protein>
    <recommendedName>
        <fullName evidence="10">Fatty acyl-CoA reductase</fullName>
        <ecNumber evidence="10">1.2.1.84</ecNumber>
    </recommendedName>
</protein>
<evidence type="ECO:0000256" key="2">
    <source>
        <dbReference type="ARBA" id="ARBA00005928"/>
    </source>
</evidence>
<dbReference type="PANTHER" id="PTHR11011:SF12">
    <property type="entry name" value="FATTY ACYL-COA REDUCTASE"/>
    <property type="match status" value="1"/>
</dbReference>
<dbReference type="SUPFAM" id="SSF51735">
    <property type="entry name" value="NAD(P)-binding Rossmann-fold domains"/>
    <property type="match status" value="1"/>
</dbReference>
<dbReference type="InterPro" id="IPR026055">
    <property type="entry name" value="FAR"/>
</dbReference>
<keyword evidence="5 10" id="KW-0521">NADP</keyword>
<evidence type="ECO:0000256" key="6">
    <source>
        <dbReference type="ARBA" id="ARBA00022989"/>
    </source>
</evidence>
<dbReference type="PANTHER" id="PTHR11011">
    <property type="entry name" value="MALE STERILITY PROTEIN 2-RELATED"/>
    <property type="match status" value="1"/>
</dbReference>
<dbReference type="GO" id="GO:0016020">
    <property type="term" value="C:membrane"/>
    <property type="evidence" value="ECO:0007669"/>
    <property type="project" value="UniProtKB-SubCell"/>
</dbReference>
<keyword evidence="3 10" id="KW-0444">Lipid biosynthesis</keyword>
<name>A0A9J6C271_POLVA</name>
<evidence type="ECO:0000256" key="5">
    <source>
        <dbReference type="ARBA" id="ARBA00022857"/>
    </source>
</evidence>
<evidence type="ECO:0000256" key="7">
    <source>
        <dbReference type="ARBA" id="ARBA00023098"/>
    </source>
</evidence>
<dbReference type="Proteomes" id="UP001107558">
    <property type="component" value="Chromosome 2"/>
</dbReference>
<dbReference type="InterPro" id="IPR036291">
    <property type="entry name" value="NAD(P)-bd_dom_sf"/>
</dbReference>
<dbReference type="GO" id="GO:0035336">
    <property type="term" value="P:long-chain fatty-acyl-CoA metabolic process"/>
    <property type="evidence" value="ECO:0007669"/>
    <property type="project" value="TreeGrafter"/>
</dbReference>
<dbReference type="Pfam" id="PF07993">
    <property type="entry name" value="NAD_binding_4"/>
    <property type="match status" value="1"/>
</dbReference>
<dbReference type="GO" id="GO:0005777">
    <property type="term" value="C:peroxisome"/>
    <property type="evidence" value="ECO:0007669"/>
    <property type="project" value="TreeGrafter"/>
</dbReference>
<dbReference type="OrthoDB" id="429813at2759"/>
<evidence type="ECO:0000256" key="9">
    <source>
        <dbReference type="ARBA" id="ARBA00052530"/>
    </source>
</evidence>
<comment type="caution">
    <text evidence="13">The sequence shown here is derived from an EMBL/GenBank/DDBJ whole genome shotgun (WGS) entry which is preliminary data.</text>
</comment>
<dbReference type="Pfam" id="PF03015">
    <property type="entry name" value="Sterile"/>
    <property type="match status" value="1"/>
</dbReference>
<dbReference type="CDD" id="cd05236">
    <property type="entry name" value="FAR-N_SDR_e"/>
    <property type="match status" value="1"/>
</dbReference>
<dbReference type="EC" id="1.2.1.84" evidence="10"/>
<evidence type="ECO:0000256" key="8">
    <source>
        <dbReference type="ARBA" id="ARBA00023136"/>
    </source>
</evidence>
<sequence length="520" mass="59794">MAKLTKIQQFYKNKTIFITGASGFMGKCLLEKLLYSCSDVKRIMILMRSKRGKSAQQRVQEFTTLAMFQRIKDEKPEVLEKIIAVFGDITQENLGLSEEHLKMVLDESELVFHMAASLKLEATLKANIEMNLLGTKHVIDLCKRMPKLQLLMHLSTAFCTSDEKGVLYERVYDWKDDPIELMRCAQWMDEKTMQSFQPKILDCHPNTYVYTKRLAELLIRAECSTIPVCIVRPSIVSPAWQAPTRGWVDNLNGPVGIMVAGAKGVLRSMLCNGDYKGECIPVDFAINGIIGIAMNVATKMHENSIEIPVFNVTCHPESKQPWGFILEEGRKMVQKYPFEFGLWVPGGGITTNKFLHQLNVALFHWGPAYIIDFLLLCFGQKRFMLRVQQKISQGLDVLTFFTMREWQFDSTQFQRVFNELDVEDKEIFYMDTRIIKDEMQLDYLKDTLLGGRQYCMKEPLSTLPKARIQLKIMLMVDRFIKLLLLYYIIKLFLGLTGLDSIVSAFIDDLMLKSSFNASFN</sequence>
<evidence type="ECO:0000313" key="14">
    <source>
        <dbReference type="Proteomes" id="UP001107558"/>
    </source>
</evidence>
<dbReference type="CDD" id="cd09071">
    <property type="entry name" value="FAR_C"/>
    <property type="match status" value="1"/>
</dbReference>
<evidence type="ECO:0000256" key="10">
    <source>
        <dbReference type="RuleBase" id="RU363097"/>
    </source>
</evidence>
<keyword evidence="6 10" id="KW-1133">Transmembrane helix</keyword>
<organism evidence="13 14">
    <name type="scientific">Polypedilum vanderplanki</name>
    <name type="common">Sleeping chironomid midge</name>
    <dbReference type="NCBI Taxonomy" id="319348"/>
    <lineage>
        <taxon>Eukaryota</taxon>
        <taxon>Metazoa</taxon>
        <taxon>Ecdysozoa</taxon>
        <taxon>Arthropoda</taxon>
        <taxon>Hexapoda</taxon>
        <taxon>Insecta</taxon>
        <taxon>Pterygota</taxon>
        <taxon>Neoptera</taxon>
        <taxon>Endopterygota</taxon>
        <taxon>Diptera</taxon>
        <taxon>Nematocera</taxon>
        <taxon>Chironomoidea</taxon>
        <taxon>Chironomidae</taxon>
        <taxon>Chironominae</taxon>
        <taxon>Polypedilum</taxon>
        <taxon>Polypedilum</taxon>
    </lineage>
</organism>
<keyword evidence="7 10" id="KW-0443">Lipid metabolism</keyword>
<evidence type="ECO:0000259" key="11">
    <source>
        <dbReference type="Pfam" id="PF03015"/>
    </source>
</evidence>
<feature type="transmembrane region" description="Helical" evidence="10">
    <location>
        <begin position="362"/>
        <end position="379"/>
    </location>
</feature>
<dbReference type="FunFam" id="3.40.50.720:FF:000143">
    <property type="entry name" value="Fatty acyl-CoA reductase"/>
    <property type="match status" value="1"/>
</dbReference>
<dbReference type="AlphaFoldDB" id="A0A9J6C271"/>
<accession>A0A9J6C271</accession>